<evidence type="ECO:0000256" key="1">
    <source>
        <dbReference type="SAM" id="MobiDB-lite"/>
    </source>
</evidence>
<accession>A0A6H5HY51</accession>
<organism evidence="2 3">
    <name type="scientific">Trichogramma brassicae</name>
    <dbReference type="NCBI Taxonomy" id="86971"/>
    <lineage>
        <taxon>Eukaryota</taxon>
        <taxon>Metazoa</taxon>
        <taxon>Ecdysozoa</taxon>
        <taxon>Arthropoda</taxon>
        <taxon>Hexapoda</taxon>
        <taxon>Insecta</taxon>
        <taxon>Pterygota</taxon>
        <taxon>Neoptera</taxon>
        <taxon>Endopterygota</taxon>
        <taxon>Hymenoptera</taxon>
        <taxon>Apocrita</taxon>
        <taxon>Proctotrupomorpha</taxon>
        <taxon>Chalcidoidea</taxon>
        <taxon>Trichogrammatidae</taxon>
        <taxon>Trichogramma</taxon>
    </lineage>
</organism>
<dbReference type="EMBL" id="CADCXV010000336">
    <property type="protein sequence ID" value="CAB0029726.1"/>
    <property type="molecule type" value="Genomic_DNA"/>
</dbReference>
<evidence type="ECO:0000313" key="3">
    <source>
        <dbReference type="Proteomes" id="UP000479190"/>
    </source>
</evidence>
<feature type="region of interest" description="Disordered" evidence="1">
    <location>
        <begin position="183"/>
        <end position="222"/>
    </location>
</feature>
<sequence>MRLSDRVHKIILDAQCGYRRCVGRDAALLRLGNGSNSIMSDSESEFHPDSRRKYNEKYNQLNENGGALSKGIINQEEGSDRKRLANNCYSKKIFTYSTKKLNCPAHLYFKLIQDGKTYRLSNIQEHEGHHELFELSFDFRVVFVWIVYLEKGLQKARVACAQERLLLYPPPYCLAFAQARRPVGQGKPGGIRSAYALHPPPPSSRKKPAPRQAEHMGSHPAE</sequence>
<feature type="compositionally biased region" description="Basic and acidic residues" evidence="1">
    <location>
        <begin position="212"/>
        <end position="222"/>
    </location>
</feature>
<dbReference type="Proteomes" id="UP000479190">
    <property type="component" value="Unassembled WGS sequence"/>
</dbReference>
<dbReference type="AlphaFoldDB" id="A0A6H5HY51"/>
<evidence type="ECO:0000313" key="2">
    <source>
        <dbReference type="EMBL" id="CAB0029726.1"/>
    </source>
</evidence>
<name>A0A6H5HY51_9HYME</name>
<protein>
    <submittedName>
        <fullName evidence="2">Uncharacterized protein</fullName>
    </submittedName>
</protein>
<gene>
    <name evidence="2" type="ORF">TBRA_LOCUS1753</name>
</gene>
<keyword evidence="3" id="KW-1185">Reference proteome</keyword>
<proteinExistence type="predicted"/>
<reference evidence="2 3" key="1">
    <citation type="submission" date="2020-02" db="EMBL/GenBank/DDBJ databases">
        <authorList>
            <person name="Ferguson B K."/>
        </authorList>
    </citation>
    <scope>NUCLEOTIDE SEQUENCE [LARGE SCALE GENOMIC DNA]</scope>
</reference>